<dbReference type="STRING" id="69960.SAMN05421720_10234"/>
<organism evidence="3 4">
    <name type="scientific">Rhodospira trueperi</name>
    <dbReference type="NCBI Taxonomy" id="69960"/>
    <lineage>
        <taxon>Bacteria</taxon>
        <taxon>Pseudomonadati</taxon>
        <taxon>Pseudomonadota</taxon>
        <taxon>Alphaproteobacteria</taxon>
        <taxon>Rhodospirillales</taxon>
        <taxon>Rhodospirillaceae</taxon>
        <taxon>Rhodospira</taxon>
    </lineage>
</organism>
<evidence type="ECO:0000259" key="2">
    <source>
        <dbReference type="Pfam" id="PF12804"/>
    </source>
</evidence>
<keyword evidence="3" id="KW-0808">Transferase</keyword>
<dbReference type="Proteomes" id="UP000199412">
    <property type="component" value="Unassembled WGS sequence"/>
</dbReference>
<dbReference type="GO" id="GO:0016779">
    <property type="term" value="F:nucleotidyltransferase activity"/>
    <property type="evidence" value="ECO:0007669"/>
    <property type="project" value="UniProtKB-KW"/>
</dbReference>
<keyword evidence="3" id="KW-0548">Nucleotidyltransferase</keyword>
<evidence type="ECO:0000313" key="3">
    <source>
        <dbReference type="EMBL" id="SDD90423.1"/>
    </source>
</evidence>
<accession>A0A1G6YKA9</accession>
<sequence length="207" mass="20799">MTGIARGRGLGVVLLAAGQGRRMGGPNKLLLDMAGAPLVRHGAASLAALLPEAIRVAVVGRDADAVAGALDGLGFAVARGSRTAEGMGGSLAVGVRTLPDGLDGVLVALGDMPGPWDGTVPALLAAFRAAPDPAGAVVRPVHAGREGHPVLWGAGFRPALEALGGDIGGRDILRAHPDRRIRVPVLDPACTRDIDRPEDLDGGASPP</sequence>
<protein>
    <submittedName>
        <fullName evidence="3">Molybdenum cofactor cytidylyltransferase</fullName>
    </submittedName>
</protein>
<dbReference type="Gene3D" id="3.90.550.10">
    <property type="entry name" value="Spore Coat Polysaccharide Biosynthesis Protein SpsA, Chain A"/>
    <property type="match status" value="1"/>
</dbReference>
<feature type="domain" description="MobA-like NTP transferase" evidence="2">
    <location>
        <begin position="12"/>
        <end position="176"/>
    </location>
</feature>
<dbReference type="EMBL" id="FNAP01000002">
    <property type="protein sequence ID" value="SDD90423.1"/>
    <property type="molecule type" value="Genomic_DNA"/>
</dbReference>
<reference evidence="3 4" key="1">
    <citation type="submission" date="2016-10" db="EMBL/GenBank/DDBJ databases">
        <authorList>
            <person name="de Groot N.N."/>
        </authorList>
    </citation>
    <scope>NUCLEOTIDE SEQUENCE [LARGE SCALE GENOMIC DNA]</scope>
    <source>
        <strain evidence="3 4">ATCC 700224</strain>
    </source>
</reference>
<dbReference type="CDD" id="cd04182">
    <property type="entry name" value="GT_2_like_f"/>
    <property type="match status" value="1"/>
</dbReference>
<dbReference type="RefSeq" id="WP_092782279.1">
    <property type="nucleotide sequence ID" value="NZ_FNAP01000002.1"/>
</dbReference>
<dbReference type="PANTHER" id="PTHR43777">
    <property type="entry name" value="MOLYBDENUM COFACTOR CYTIDYLYLTRANSFERASE"/>
    <property type="match status" value="1"/>
</dbReference>
<keyword evidence="1" id="KW-0460">Magnesium</keyword>
<dbReference type="Pfam" id="PF12804">
    <property type="entry name" value="NTP_transf_3"/>
    <property type="match status" value="1"/>
</dbReference>
<keyword evidence="4" id="KW-1185">Reference proteome</keyword>
<dbReference type="InterPro" id="IPR025877">
    <property type="entry name" value="MobA-like_NTP_Trfase"/>
</dbReference>
<name>A0A1G6YKA9_9PROT</name>
<dbReference type="SUPFAM" id="SSF53448">
    <property type="entry name" value="Nucleotide-diphospho-sugar transferases"/>
    <property type="match status" value="1"/>
</dbReference>
<dbReference type="PANTHER" id="PTHR43777:SF1">
    <property type="entry name" value="MOLYBDENUM COFACTOR CYTIDYLYLTRANSFERASE"/>
    <property type="match status" value="1"/>
</dbReference>
<evidence type="ECO:0000256" key="1">
    <source>
        <dbReference type="ARBA" id="ARBA00022842"/>
    </source>
</evidence>
<proteinExistence type="predicted"/>
<gene>
    <name evidence="3" type="ORF">SAMN05421720_10234</name>
</gene>
<dbReference type="AlphaFoldDB" id="A0A1G6YKA9"/>
<dbReference type="OrthoDB" id="9779263at2"/>
<evidence type="ECO:0000313" key="4">
    <source>
        <dbReference type="Proteomes" id="UP000199412"/>
    </source>
</evidence>
<dbReference type="InterPro" id="IPR029044">
    <property type="entry name" value="Nucleotide-diphossugar_trans"/>
</dbReference>